<dbReference type="InterPro" id="IPR050772">
    <property type="entry name" value="Hydratase-Decarb/MhpD_sf"/>
</dbReference>
<protein>
    <submittedName>
        <fullName evidence="4">Fumarylacetoacetate hydrolase family protein</fullName>
    </submittedName>
</protein>
<evidence type="ECO:0000256" key="1">
    <source>
        <dbReference type="ARBA" id="ARBA00023239"/>
    </source>
</evidence>
<feature type="domain" description="Fumarylacetoacetase-like C-terminal" evidence="3">
    <location>
        <begin position="86"/>
        <end position="256"/>
    </location>
</feature>
<evidence type="ECO:0000313" key="4">
    <source>
        <dbReference type="EMBL" id="MBT9282583.1"/>
    </source>
</evidence>
<name>A0A947CXR6_HYDSH</name>
<dbReference type="InterPro" id="IPR036663">
    <property type="entry name" value="Fumarylacetoacetase_C_sf"/>
</dbReference>
<organism evidence="4 5">
    <name type="scientific">Hydrogenibacillus schlegelii</name>
    <name type="common">Bacillus schlegelii</name>
    <dbReference type="NCBI Taxonomy" id="1484"/>
    <lineage>
        <taxon>Bacteria</taxon>
        <taxon>Bacillati</taxon>
        <taxon>Bacillota</taxon>
        <taxon>Bacilli</taxon>
        <taxon>Bacillales</taxon>
        <taxon>Bacillales Family X. Incertae Sedis</taxon>
        <taxon>Hydrogenibacillus</taxon>
    </lineage>
</organism>
<comment type="caution">
    <text evidence="4">The sequence shown here is derived from an EMBL/GenBank/DDBJ whole genome shotgun (WGS) entry which is preliminary data.</text>
</comment>
<dbReference type="InterPro" id="IPR011234">
    <property type="entry name" value="Fumarylacetoacetase-like_C"/>
</dbReference>
<dbReference type="PANTHER" id="PTHR30143">
    <property type="entry name" value="ACID HYDRATASE"/>
    <property type="match status" value="1"/>
</dbReference>
<sequence length="282" mass="29689">MTDLQALADRLWEAERTKTAIPPLTADHPELTPDDAYRIQLLNIGRKTALGARVVGKKIGLTSKAMQNLLGVDEPDYGHLLDTMQVAAGSPVPWAPLFQPKVEGEIAFIMKRTLKGPGVTYLDVLSAVEAAVPAIEIVDSRIRDWKIKLQDTIADNASSGLFLLGRAARRVEDVDLAAVGMALYKNGTLVNTGVGAAALGHPLYSVAWLANFLGRFDIALEAGEIVLSGALSAAVDAAPGDRFTVAFDGWETLEMTFAPAEEGAPSGAGTAAAEGGEGRRGG</sequence>
<dbReference type="PANTHER" id="PTHR30143:SF0">
    <property type="entry name" value="2-KETO-4-PENTENOATE HYDRATASE"/>
    <property type="match status" value="1"/>
</dbReference>
<evidence type="ECO:0000313" key="5">
    <source>
        <dbReference type="Proteomes" id="UP000748108"/>
    </source>
</evidence>
<feature type="region of interest" description="Disordered" evidence="2">
    <location>
        <begin position="259"/>
        <end position="282"/>
    </location>
</feature>
<accession>A0A947CXR6</accession>
<proteinExistence type="predicted"/>
<evidence type="ECO:0000256" key="2">
    <source>
        <dbReference type="SAM" id="MobiDB-lite"/>
    </source>
</evidence>
<dbReference type="Pfam" id="PF01557">
    <property type="entry name" value="FAA_hydrolase"/>
    <property type="match status" value="1"/>
</dbReference>
<feature type="compositionally biased region" description="Low complexity" evidence="2">
    <location>
        <begin position="259"/>
        <end position="274"/>
    </location>
</feature>
<dbReference type="Proteomes" id="UP000748108">
    <property type="component" value="Unassembled WGS sequence"/>
</dbReference>
<dbReference type="AlphaFoldDB" id="A0A947CXR6"/>
<keyword evidence="1" id="KW-0456">Lyase</keyword>
<dbReference type="Gene3D" id="3.90.850.10">
    <property type="entry name" value="Fumarylacetoacetase-like, C-terminal domain"/>
    <property type="match status" value="1"/>
</dbReference>
<evidence type="ECO:0000259" key="3">
    <source>
        <dbReference type="Pfam" id="PF01557"/>
    </source>
</evidence>
<gene>
    <name evidence="4" type="ORF">KM312_08025</name>
</gene>
<dbReference type="SUPFAM" id="SSF56529">
    <property type="entry name" value="FAH"/>
    <property type="match status" value="1"/>
</dbReference>
<keyword evidence="4" id="KW-0378">Hydrolase</keyword>
<dbReference type="EMBL" id="JAHHQF010000061">
    <property type="protein sequence ID" value="MBT9282583.1"/>
    <property type="molecule type" value="Genomic_DNA"/>
</dbReference>
<dbReference type="GO" id="GO:0005737">
    <property type="term" value="C:cytoplasm"/>
    <property type="evidence" value="ECO:0007669"/>
    <property type="project" value="TreeGrafter"/>
</dbReference>
<dbReference type="GO" id="GO:0008684">
    <property type="term" value="F:2-oxopent-4-enoate hydratase activity"/>
    <property type="evidence" value="ECO:0007669"/>
    <property type="project" value="TreeGrafter"/>
</dbReference>
<dbReference type="GO" id="GO:0016787">
    <property type="term" value="F:hydrolase activity"/>
    <property type="evidence" value="ECO:0007669"/>
    <property type="project" value="UniProtKB-KW"/>
</dbReference>
<reference evidence="4" key="1">
    <citation type="journal article" date="2021" name="Microbiology">
        <title>Metagenomic Analysis of the Microbial Community in the Underground Coal Fire Area (Kemerovo Region, Russia) Revealed Predominance of Thermophilic Members of the Phyla Deinococcus-thermus, Aquificae, and Firmicutes.</title>
        <authorList>
            <person name="Kadnikov V."/>
            <person name="Mardanov A.V."/>
            <person name="Beletsky A.V."/>
            <person name="Karnachuk O.V."/>
            <person name="Ravin N.V."/>
        </authorList>
    </citation>
    <scope>NUCLEOTIDE SEQUENCE</scope>
    <source>
        <strain evidence="4">RBS10-49</strain>
    </source>
</reference>